<feature type="non-terminal residue" evidence="1">
    <location>
        <position position="1"/>
    </location>
</feature>
<gene>
    <name evidence="1" type="ORF">PMAYCL1PPCAC_17588</name>
</gene>
<proteinExistence type="predicted"/>
<protein>
    <submittedName>
        <fullName evidence="1">Uncharacterized protein</fullName>
    </submittedName>
</protein>
<reference evidence="2" key="1">
    <citation type="submission" date="2022-10" db="EMBL/GenBank/DDBJ databases">
        <title>Genome assembly of Pristionchus species.</title>
        <authorList>
            <person name="Yoshida K."/>
            <person name="Sommer R.J."/>
        </authorList>
    </citation>
    <scope>NUCLEOTIDE SEQUENCE [LARGE SCALE GENOMIC DNA]</scope>
    <source>
        <strain evidence="2">RS5460</strain>
    </source>
</reference>
<feature type="non-terminal residue" evidence="1">
    <location>
        <position position="119"/>
    </location>
</feature>
<evidence type="ECO:0000313" key="2">
    <source>
        <dbReference type="Proteomes" id="UP001328107"/>
    </source>
</evidence>
<sequence length="119" mass="13200">LIEILLSAAFGAWAVSDIDRAVAEGRMHLSWLRDEDYADLETDGKMKDDEGKTKGAVKLQYPNVIPATIREIVIKQLTSKKLNVLRETLEFEQDDRSIGYSWSSATGIVGSSRSGDIRA</sequence>
<accession>A0AAN5CN02</accession>
<organism evidence="1 2">
    <name type="scientific">Pristionchus mayeri</name>
    <dbReference type="NCBI Taxonomy" id="1317129"/>
    <lineage>
        <taxon>Eukaryota</taxon>
        <taxon>Metazoa</taxon>
        <taxon>Ecdysozoa</taxon>
        <taxon>Nematoda</taxon>
        <taxon>Chromadorea</taxon>
        <taxon>Rhabditida</taxon>
        <taxon>Rhabditina</taxon>
        <taxon>Diplogasteromorpha</taxon>
        <taxon>Diplogasteroidea</taxon>
        <taxon>Neodiplogasteridae</taxon>
        <taxon>Pristionchus</taxon>
    </lineage>
</organism>
<comment type="caution">
    <text evidence="1">The sequence shown here is derived from an EMBL/GenBank/DDBJ whole genome shotgun (WGS) entry which is preliminary data.</text>
</comment>
<evidence type="ECO:0000313" key="1">
    <source>
        <dbReference type="EMBL" id="GMR47393.1"/>
    </source>
</evidence>
<name>A0AAN5CN02_9BILA</name>
<keyword evidence="2" id="KW-1185">Reference proteome</keyword>
<dbReference type="EMBL" id="BTRK01000004">
    <property type="protein sequence ID" value="GMR47393.1"/>
    <property type="molecule type" value="Genomic_DNA"/>
</dbReference>
<dbReference type="AlphaFoldDB" id="A0AAN5CN02"/>
<dbReference type="Proteomes" id="UP001328107">
    <property type="component" value="Unassembled WGS sequence"/>
</dbReference>